<sequence>MNGEQPPSDASPSLLSQTLRQKADFERKQHSIDECRSVIEENGYQHRADLEVYIDEGKKASQDTAGGRGYHAKQSLLDAVNAYVDCLVDIGGSSGPDNVITCPTYCNVGVGVARIRMPSRFVSRKPPARTPSIPSHERHWHTTQMHICPPIRNTTQLDHPSSSTRRKSSIWRDVAGRGLGNHEIMSPRRTTRTVTSSTSMPCRYQAIIARYQHPSYSLERVCGPRRQLSHVVSCIHAVGGELSSPQNHPAKALSDTKTTDLNLRTAAMSCEPRPTPATIATQPSPRLYLLPTNLAPSPNAGIVRLERQSLNVARDGGTTPSRMPPHAIVIVDVDASSKFRTHEPPPRRQAHHIASYRERSKPDNLGVGRSCRITSAQMHLHHGGD</sequence>
<proteinExistence type="predicted"/>
<keyword evidence="3" id="KW-1185">Reference proteome</keyword>
<accession>A0AAW0CRY3</accession>
<feature type="region of interest" description="Disordered" evidence="1">
    <location>
        <begin position="339"/>
        <end position="368"/>
    </location>
</feature>
<dbReference type="EMBL" id="JAWWNJ010000013">
    <property type="protein sequence ID" value="KAK7042661.1"/>
    <property type="molecule type" value="Genomic_DNA"/>
</dbReference>
<name>A0AAW0CRY3_9AGAR</name>
<gene>
    <name evidence="2" type="ORF">R3P38DRAFT_3179200</name>
</gene>
<protein>
    <submittedName>
        <fullName evidence="2">Uncharacterized protein</fullName>
    </submittedName>
</protein>
<evidence type="ECO:0000256" key="1">
    <source>
        <dbReference type="SAM" id="MobiDB-lite"/>
    </source>
</evidence>
<dbReference type="AlphaFoldDB" id="A0AAW0CRY3"/>
<organism evidence="2 3">
    <name type="scientific">Favolaschia claudopus</name>
    <dbReference type="NCBI Taxonomy" id="2862362"/>
    <lineage>
        <taxon>Eukaryota</taxon>
        <taxon>Fungi</taxon>
        <taxon>Dikarya</taxon>
        <taxon>Basidiomycota</taxon>
        <taxon>Agaricomycotina</taxon>
        <taxon>Agaricomycetes</taxon>
        <taxon>Agaricomycetidae</taxon>
        <taxon>Agaricales</taxon>
        <taxon>Marasmiineae</taxon>
        <taxon>Mycenaceae</taxon>
        <taxon>Favolaschia</taxon>
    </lineage>
</organism>
<evidence type="ECO:0000313" key="3">
    <source>
        <dbReference type="Proteomes" id="UP001362999"/>
    </source>
</evidence>
<comment type="caution">
    <text evidence="2">The sequence shown here is derived from an EMBL/GenBank/DDBJ whole genome shotgun (WGS) entry which is preliminary data.</text>
</comment>
<reference evidence="2 3" key="1">
    <citation type="journal article" date="2024" name="J Genomics">
        <title>Draft genome sequencing and assembly of Favolaschia claudopus CIRM-BRFM 2984 isolated from oak limbs.</title>
        <authorList>
            <person name="Navarro D."/>
            <person name="Drula E."/>
            <person name="Chaduli D."/>
            <person name="Cazenave R."/>
            <person name="Ahrendt S."/>
            <person name="Wang J."/>
            <person name="Lipzen A."/>
            <person name="Daum C."/>
            <person name="Barry K."/>
            <person name="Grigoriev I.V."/>
            <person name="Favel A."/>
            <person name="Rosso M.N."/>
            <person name="Martin F."/>
        </authorList>
    </citation>
    <scope>NUCLEOTIDE SEQUENCE [LARGE SCALE GENOMIC DNA]</scope>
    <source>
        <strain evidence="2 3">CIRM-BRFM 2984</strain>
    </source>
</reference>
<dbReference type="Proteomes" id="UP001362999">
    <property type="component" value="Unassembled WGS sequence"/>
</dbReference>
<evidence type="ECO:0000313" key="2">
    <source>
        <dbReference type="EMBL" id="KAK7042661.1"/>
    </source>
</evidence>